<protein>
    <submittedName>
        <fullName evidence="3">Beta-lactamase hydrolase-like protein</fullName>
        <ecNumber evidence="3">3.-.-.-</ecNumber>
    </submittedName>
</protein>
<evidence type="ECO:0000259" key="2">
    <source>
        <dbReference type="SMART" id="SM00849"/>
    </source>
</evidence>
<dbReference type="EMBL" id="MN079112">
    <property type="protein sequence ID" value="QEA05826.1"/>
    <property type="molecule type" value="Genomic_DNA"/>
</dbReference>
<organism evidence="3">
    <name type="scientific">uncultured organism</name>
    <dbReference type="NCBI Taxonomy" id="155900"/>
    <lineage>
        <taxon>unclassified sequences</taxon>
        <taxon>environmental samples</taxon>
    </lineage>
</organism>
<evidence type="ECO:0000256" key="1">
    <source>
        <dbReference type="ARBA" id="ARBA00022723"/>
    </source>
</evidence>
<dbReference type="InterPro" id="IPR036866">
    <property type="entry name" value="RibonucZ/Hydroxyglut_hydro"/>
</dbReference>
<dbReference type="PANTHER" id="PTHR43084">
    <property type="entry name" value="PERSULFIDE DIOXYGENASE ETHE1"/>
    <property type="match status" value="1"/>
</dbReference>
<dbReference type="GO" id="GO:0050313">
    <property type="term" value="F:sulfur dioxygenase activity"/>
    <property type="evidence" value="ECO:0007669"/>
    <property type="project" value="InterPro"/>
</dbReference>
<dbReference type="InterPro" id="IPR051682">
    <property type="entry name" value="Mito_Persulfide_Diox"/>
</dbReference>
<reference evidence="3" key="1">
    <citation type="submission" date="2019-06" db="EMBL/GenBank/DDBJ databases">
        <authorList>
            <person name="Murdoch R.W."/>
            <person name="Fathepure B."/>
        </authorList>
    </citation>
    <scope>NUCLEOTIDE SEQUENCE</scope>
</reference>
<dbReference type="SMART" id="SM00849">
    <property type="entry name" value="Lactamase_B"/>
    <property type="match status" value="1"/>
</dbReference>
<dbReference type="InterPro" id="IPR044528">
    <property type="entry name" value="POD-like_MBL-fold"/>
</dbReference>
<dbReference type="EC" id="3.-.-.-" evidence="3"/>
<dbReference type="GO" id="GO:0070813">
    <property type="term" value="P:hydrogen sulfide metabolic process"/>
    <property type="evidence" value="ECO:0007669"/>
    <property type="project" value="TreeGrafter"/>
</dbReference>
<keyword evidence="1" id="KW-0479">Metal-binding</keyword>
<name>A0A5B8RAW8_9ZZZZ</name>
<proteinExistence type="predicted"/>
<dbReference type="Pfam" id="PF00753">
    <property type="entry name" value="Lactamase_B"/>
    <property type="match status" value="1"/>
</dbReference>
<dbReference type="CDD" id="cd07724">
    <property type="entry name" value="POD-like_MBL-fold"/>
    <property type="match status" value="1"/>
</dbReference>
<dbReference type="SUPFAM" id="SSF56281">
    <property type="entry name" value="Metallo-hydrolase/oxidoreductase"/>
    <property type="match status" value="1"/>
</dbReference>
<feature type="domain" description="Metallo-beta-lactamase" evidence="2">
    <location>
        <begin position="16"/>
        <end position="206"/>
    </location>
</feature>
<dbReference type="GO" id="GO:0006749">
    <property type="term" value="P:glutathione metabolic process"/>
    <property type="evidence" value="ECO:0007669"/>
    <property type="project" value="InterPro"/>
</dbReference>
<evidence type="ECO:0000313" key="3">
    <source>
        <dbReference type="EMBL" id="QEA05826.1"/>
    </source>
</evidence>
<dbReference type="Gene3D" id="3.60.15.10">
    <property type="entry name" value="Ribonuclease Z/Hydroxyacylglutathione hydrolase-like"/>
    <property type="match status" value="1"/>
</dbReference>
<dbReference type="AlphaFoldDB" id="A0A5B8RAW8"/>
<dbReference type="InterPro" id="IPR001279">
    <property type="entry name" value="Metallo-B-lactamas"/>
</dbReference>
<keyword evidence="3" id="KW-0378">Hydrolase</keyword>
<dbReference type="PANTHER" id="PTHR43084:SF1">
    <property type="entry name" value="PERSULFIDE DIOXYGENASE ETHE1, MITOCHONDRIAL"/>
    <property type="match status" value="1"/>
</dbReference>
<dbReference type="GO" id="GO:0016787">
    <property type="term" value="F:hydrolase activity"/>
    <property type="evidence" value="ECO:0007669"/>
    <property type="project" value="UniProtKB-KW"/>
</dbReference>
<gene>
    <name evidence="3" type="primary">blh</name>
    <name evidence="3" type="ORF">KBTEX_02152</name>
</gene>
<accession>A0A5B8RAW8</accession>
<dbReference type="GO" id="GO:0046872">
    <property type="term" value="F:metal ion binding"/>
    <property type="evidence" value="ECO:0007669"/>
    <property type="project" value="UniProtKB-KW"/>
</dbReference>
<sequence>MSARPEVRQFLHEPTSTFSYVVWDPQTRRAAVIDSVLDYAENAGRTGTDSADGIIEFVRREGLEVEWVLETHAHADHLAAGAHIRDRLGGTTGIGEGIRTVQRHFRDVYNLERGFLPDGSQFDHLFADYETFHVGHIEARAIPTPGHTSDSLTYVIGDAAFCGDTLFMPDGGTARCDFPGGSASVLYHSIMRLYELPDETRLFVLHDYRPNGREYRNETTIGEQRGGNIHVRDGVTEAEFVERREGRDRTLDLPRLIIPAVQVNIRAGRLPPAEDNGVAYVKIPIDRPGDFSQSYSGESA</sequence>